<keyword evidence="3" id="KW-1133">Transmembrane helix</keyword>
<feature type="domain" description="RRM" evidence="5">
    <location>
        <begin position="247"/>
        <end position="288"/>
    </location>
</feature>
<feature type="compositionally biased region" description="Basic and acidic residues" evidence="2">
    <location>
        <begin position="516"/>
        <end position="525"/>
    </location>
</feature>
<feature type="compositionally biased region" description="Gly residues" evidence="2">
    <location>
        <begin position="62"/>
        <end position="76"/>
    </location>
</feature>
<evidence type="ECO:0000256" key="3">
    <source>
        <dbReference type="SAM" id="Phobius"/>
    </source>
</evidence>
<feature type="transmembrane region" description="Helical" evidence="3">
    <location>
        <begin position="853"/>
        <end position="873"/>
    </location>
</feature>
<feature type="region of interest" description="Disordered" evidence="2">
    <location>
        <begin position="734"/>
        <end position="755"/>
    </location>
</feature>
<dbReference type="FunFam" id="3.30.70.330:FF:000374">
    <property type="entry name" value="Flowering time control protein FCA"/>
    <property type="match status" value="1"/>
</dbReference>
<dbReference type="PANTHER" id="PTHR15241">
    <property type="entry name" value="TRANSFORMER-2-RELATED"/>
    <property type="match status" value="1"/>
</dbReference>
<dbReference type="EMBL" id="BKCP01009848">
    <property type="protein sequence ID" value="GER51775.1"/>
    <property type="molecule type" value="Genomic_DNA"/>
</dbReference>
<name>A0A5A7R274_STRAF</name>
<keyword evidence="1" id="KW-0694">RNA-binding</keyword>
<dbReference type="Pfam" id="PF00397">
    <property type="entry name" value="WW"/>
    <property type="match status" value="1"/>
</dbReference>
<dbReference type="PROSITE" id="PS50020">
    <property type="entry name" value="WW_DOMAIN_2"/>
    <property type="match status" value="1"/>
</dbReference>
<dbReference type="InterPro" id="IPR000504">
    <property type="entry name" value="RRM_dom"/>
</dbReference>
<comment type="caution">
    <text evidence="6">The sequence shown here is derived from an EMBL/GenBank/DDBJ whole genome shotgun (WGS) entry which is preliminary data.</text>
</comment>
<feature type="region of interest" description="Disordered" evidence="2">
    <location>
        <begin position="514"/>
        <end position="685"/>
    </location>
</feature>
<dbReference type="InterPro" id="IPR012677">
    <property type="entry name" value="Nucleotide-bd_a/b_plait_sf"/>
</dbReference>
<evidence type="ECO:0000313" key="6">
    <source>
        <dbReference type="EMBL" id="GER51775.1"/>
    </source>
</evidence>
<keyword evidence="3" id="KW-0472">Membrane</keyword>
<evidence type="ECO:0000256" key="1">
    <source>
        <dbReference type="PROSITE-ProRule" id="PRU00176"/>
    </source>
</evidence>
<feature type="domain" description="WW" evidence="4">
    <location>
        <begin position="759"/>
        <end position="792"/>
    </location>
</feature>
<feature type="domain" description="RRM" evidence="5">
    <location>
        <begin position="438"/>
        <end position="518"/>
    </location>
</feature>
<dbReference type="OrthoDB" id="410044at2759"/>
<evidence type="ECO:0000256" key="2">
    <source>
        <dbReference type="SAM" id="MobiDB-lite"/>
    </source>
</evidence>
<organism evidence="6 7">
    <name type="scientific">Striga asiatica</name>
    <name type="common">Asiatic witchweed</name>
    <name type="synonym">Buchnera asiatica</name>
    <dbReference type="NCBI Taxonomy" id="4170"/>
    <lineage>
        <taxon>Eukaryota</taxon>
        <taxon>Viridiplantae</taxon>
        <taxon>Streptophyta</taxon>
        <taxon>Embryophyta</taxon>
        <taxon>Tracheophyta</taxon>
        <taxon>Spermatophyta</taxon>
        <taxon>Magnoliopsida</taxon>
        <taxon>eudicotyledons</taxon>
        <taxon>Gunneridae</taxon>
        <taxon>Pentapetalae</taxon>
        <taxon>asterids</taxon>
        <taxon>lamiids</taxon>
        <taxon>Lamiales</taxon>
        <taxon>Orobanchaceae</taxon>
        <taxon>Buchnereae</taxon>
        <taxon>Striga</taxon>
    </lineage>
</organism>
<gene>
    <name evidence="6" type="ORF">STAS_29177</name>
</gene>
<evidence type="ECO:0000259" key="4">
    <source>
        <dbReference type="PROSITE" id="PS50020"/>
    </source>
</evidence>
<protein>
    <submittedName>
        <fullName evidence="6">RNA binding</fullName>
    </submittedName>
</protein>
<sequence>MDKFARHRGGDRYTNGGEEPRHYNSSGRQSRDGGSPFRHHGQDSFRNGGGRSSPHDSRDGFSVGGGGGLAGGGGGRENQRAFDSPPPTYPQPLGGEGGVGGRGLRPIGDGTGGFRPMIGGPIGGGGGRGFPPMGSGGRGGFRPISGGRGDEFQRMGGANIDGGDFQPLDGPGGDGRGFLSMGGPGGDGGGFRGGSSDSGGFRPVGSDGGRFGLDEYREQMPPLTGQKRGYPFSGRERSPGREGASFAKLFVGSVPRTATEDDVRPLFDNHGRVLEVALIKDKRTGQQQATFDIIRIFYISNQHRFGMSCGGETFFVLLEAATSLYFFTMVCLSSHGAAKCLKEVLRFPWDCVCMEEILDELLAYDVQLLSFHNVDILMAISWSLARNDGCCFIKYATSEEADRAIRALHNQYTLPGAMGPIQVRYADGERERLGATEFKLFVGSLNRQATEKEVEEIFSPYGRVEDVYLMRDEMKQSRGCGFVKYSQREMAQAAINALNGTFTMRGCDQPLTVRFADPKRPRPGDFRSGPSFGGPAFGPRFPSPAIRPPLDHGTPLRGPIPSNWPSVTPQSLGPPAHIGNQIPARSGDMGVSSNPGPLGNLPGKADGSLPGPTRPPLQSQQNMPPSAQVQPLNSGSFSSLQSVQGPYMQPGQVQTPQQLPGQNGQFSVLPTQGPQGNAQKLQSPSHLAQMLSQQKHNLQATFESSQQAFNQLQQQVQQLQPTNQNLAAHQIPWSQPVGNTSAGNVTATTPASATNSAIPTVSCKWTEHTSPDGYKYYYNSLTGESKWEKPEELILYEQQPQQKPSNQHPQVQTHQMQVQLQGQYGQLQNHPKPLQQSTQTSVTGFSASQSSKILMPNFVVLNAILYCLTCGGIRNMAMDKYRVFRSHRNGCGRIITEVSASVVLLVGGGWLFPGVALISLGVQLTVSGKRIWKLTPPKDLVYFLLLPVTQSS</sequence>
<feature type="non-terminal residue" evidence="6">
    <location>
        <position position="952"/>
    </location>
</feature>
<dbReference type="Gene3D" id="2.20.70.10">
    <property type="match status" value="1"/>
</dbReference>
<evidence type="ECO:0000259" key="5">
    <source>
        <dbReference type="PROSITE" id="PS50102"/>
    </source>
</evidence>
<evidence type="ECO:0000313" key="7">
    <source>
        <dbReference type="Proteomes" id="UP000325081"/>
    </source>
</evidence>
<dbReference type="SUPFAM" id="SSF51045">
    <property type="entry name" value="WW domain"/>
    <property type="match status" value="1"/>
</dbReference>
<feature type="compositionally biased region" description="Polar residues" evidence="2">
    <location>
        <begin position="651"/>
        <end position="685"/>
    </location>
</feature>
<feature type="compositionally biased region" description="Low complexity" evidence="2">
    <location>
        <begin position="746"/>
        <end position="755"/>
    </location>
</feature>
<keyword evidence="3" id="KW-0812">Transmembrane</keyword>
<proteinExistence type="predicted"/>
<reference evidence="7" key="1">
    <citation type="journal article" date="2019" name="Curr. Biol.">
        <title>Genome Sequence of Striga asiatica Provides Insight into the Evolution of Plant Parasitism.</title>
        <authorList>
            <person name="Yoshida S."/>
            <person name="Kim S."/>
            <person name="Wafula E.K."/>
            <person name="Tanskanen J."/>
            <person name="Kim Y.M."/>
            <person name="Honaas L."/>
            <person name="Yang Z."/>
            <person name="Spallek T."/>
            <person name="Conn C.E."/>
            <person name="Ichihashi Y."/>
            <person name="Cheong K."/>
            <person name="Cui S."/>
            <person name="Der J.P."/>
            <person name="Gundlach H."/>
            <person name="Jiao Y."/>
            <person name="Hori C."/>
            <person name="Ishida J.K."/>
            <person name="Kasahara H."/>
            <person name="Kiba T."/>
            <person name="Kim M.S."/>
            <person name="Koo N."/>
            <person name="Laohavisit A."/>
            <person name="Lee Y.H."/>
            <person name="Lumba S."/>
            <person name="McCourt P."/>
            <person name="Mortimer J.C."/>
            <person name="Mutuku J.M."/>
            <person name="Nomura T."/>
            <person name="Sasaki-Sekimoto Y."/>
            <person name="Seto Y."/>
            <person name="Wang Y."/>
            <person name="Wakatake T."/>
            <person name="Sakakibara H."/>
            <person name="Demura T."/>
            <person name="Yamaguchi S."/>
            <person name="Yoneyama K."/>
            <person name="Manabe R.I."/>
            <person name="Nelson D.C."/>
            <person name="Schulman A.H."/>
            <person name="Timko M.P."/>
            <person name="dePamphilis C.W."/>
            <person name="Choi D."/>
            <person name="Shirasu K."/>
        </authorList>
    </citation>
    <scope>NUCLEOTIDE SEQUENCE [LARGE SCALE GENOMIC DNA]</scope>
    <source>
        <strain evidence="7">cv. UVA1</strain>
    </source>
</reference>
<feature type="compositionally biased region" description="Gly residues" evidence="2">
    <location>
        <begin position="94"/>
        <end position="113"/>
    </location>
</feature>
<dbReference type="InterPro" id="IPR035979">
    <property type="entry name" value="RBD_domain_sf"/>
</dbReference>
<dbReference type="SUPFAM" id="SSF54928">
    <property type="entry name" value="RNA-binding domain, RBD"/>
    <property type="match status" value="2"/>
</dbReference>
<dbReference type="InterPro" id="IPR036020">
    <property type="entry name" value="WW_dom_sf"/>
</dbReference>
<dbReference type="SMART" id="SM00456">
    <property type="entry name" value="WW"/>
    <property type="match status" value="1"/>
</dbReference>
<dbReference type="Proteomes" id="UP000325081">
    <property type="component" value="Unassembled WGS sequence"/>
</dbReference>
<accession>A0A5A7R274</accession>
<feature type="compositionally biased region" description="Polar residues" evidence="2">
    <location>
        <begin position="734"/>
        <end position="745"/>
    </location>
</feature>
<keyword evidence="7" id="KW-1185">Reference proteome</keyword>
<feature type="compositionally biased region" description="Basic and acidic residues" evidence="2">
    <location>
        <begin position="1"/>
        <end position="11"/>
    </location>
</feature>
<feature type="region of interest" description="Disordered" evidence="2">
    <location>
        <begin position="221"/>
        <end position="241"/>
    </location>
</feature>
<dbReference type="SMART" id="SM00360">
    <property type="entry name" value="RRM"/>
    <property type="match status" value="2"/>
</dbReference>
<feature type="compositionally biased region" description="Gly residues" evidence="2">
    <location>
        <begin position="120"/>
        <end position="140"/>
    </location>
</feature>
<dbReference type="InterPro" id="IPR001202">
    <property type="entry name" value="WW_dom"/>
</dbReference>
<feature type="region of interest" description="Disordered" evidence="2">
    <location>
        <begin position="1"/>
        <end position="154"/>
    </location>
</feature>
<feature type="transmembrane region" description="Helical" evidence="3">
    <location>
        <begin position="894"/>
        <end position="920"/>
    </location>
</feature>
<dbReference type="PANTHER" id="PTHR15241:SF308">
    <property type="entry name" value="FLOWERING TIME CONTROL PROTEIN FCA ISOFORM X1"/>
    <property type="match status" value="1"/>
</dbReference>
<dbReference type="PROSITE" id="PS50102">
    <property type="entry name" value="RRM"/>
    <property type="match status" value="2"/>
</dbReference>
<feature type="compositionally biased region" description="Polar residues" evidence="2">
    <location>
        <begin position="616"/>
        <end position="644"/>
    </location>
</feature>
<dbReference type="Gene3D" id="3.30.70.330">
    <property type="match status" value="2"/>
</dbReference>
<dbReference type="GO" id="GO:0003723">
    <property type="term" value="F:RNA binding"/>
    <property type="evidence" value="ECO:0007669"/>
    <property type="project" value="UniProtKB-UniRule"/>
</dbReference>
<dbReference type="AlphaFoldDB" id="A0A5A7R274"/>
<dbReference type="Pfam" id="PF00076">
    <property type="entry name" value="RRM_1"/>
    <property type="match status" value="2"/>
</dbReference>
<dbReference type="CDD" id="cd00201">
    <property type="entry name" value="WW"/>
    <property type="match status" value="1"/>
</dbReference>